<keyword evidence="1" id="KW-0472">Membrane</keyword>
<reference evidence="4" key="1">
    <citation type="submission" date="2016-10" db="EMBL/GenBank/DDBJ databases">
        <authorList>
            <person name="Varghese N."/>
            <person name="Submissions S."/>
        </authorList>
    </citation>
    <scope>NUCLEOTIDE SEQUENCE [LARGE SCALE GENOMIC DNA]</scope>
    <source>
        <strain evidence="4">JCM 21621</strain>
    </source>
</reference>
<keyword evidence="4" id="KW-1185">Reference proteome</keyword>
<dbReference type="RefSeq" id="WP_084313946.1">
    <property type="nucleotide sequence ID" value="NZ_FNIJ01000017.1"/>
</dbReference>
<keyword evidence="3" id="KW-0808">Transferase</keyword>
<dbReference type="STRING" id="198616.SAMN05216193_11713"/>
<organism evidence="3 4">
    <name type="scientific">Pseudomonas jinjuensis</name>
    <dbReference type="NCBI Taxonomy" id="198616"/>
    <lineage>
        <taxon>Bacteria</taxon>
        <taxon>Pseudomonadati</taxon>
        <taxon>Pseudomonadota</taxon>
        <taxon>Gammaproteobacteria</taxon>
        <taxon>Pseudomonadales</taxon>
        <taxon>Pseudomonadaceae</taxon>
        <taxon>Pseudomonas</taxon>
    </lineage>
</organism>
<protein>
    <submittedName>
        <fullName evidence="3">Glycosyl transferase family 2</fullName>
    </submittedName>
</protein>
<dbReference type="InterPro" id="IPR029044">
    <property type="entry name" value="Nucleotide-diphossugar_trans"/>
</dbReference>
<keyword evidence="1" id="KW-1003">Cell membrane</keyword>
<proteinExistence type="predicted"/>
<keyword evidence="1" id="KW-0997">Cell inner membrane</keyword>
<evidence type="ECO:0000256" key="1">
    <source>
        <dbReference type="ARBA" id="ARBA00022519"/>
    </source>
</evidence>
<dbReference type="InterPro" id="IPR001173">
    <property type="entry name" value="Glyco_trans_2-like"/>
</dbReference>
<dbReference type="GO" id="GO:0016740">
    <property type="term" value="F:transferase activity"/>
    <property type="evidence" value="ECO:0007669"/>
    <property type="project" value="UniProtKB-KW"/>
</dbReference>
<dbReference type="Gene3D" id="3.90.550.10">
    <property type="entry name" value="Spore Coat Polysaccharide Biosynthesis Protein SpsA, Chain A"/>
    <property type="match status" value="1"/>
</dbReference>
<dbReference type="SUPFAM" id="SSF53448">
    <property type="entry name" value="Nucleotide-diphospho-sugar transferases"/>
    <property type="match status" value="1"/>
</dbReference>
<dbReference type="AlphaFoldDB" id="A0A1H0MZW4"/>
<dbReference type="Pfam" id="PF00535">
    <property type="entry name" value="Glycos_transf_2"/>
    <property type="match status" value="1"/>
</dbReference>
<gene>
    <name evidence="3" type="ORF">SAMN05216193_11713</name>
</gene>
<dbReference type="EMBL" id="FNIJ01000017">
    <property type="protein sequence ID" value="SDO85796.1"/>
    <property type="molecule type" value="Genomic_DNA"/>
</dbReference>
<dbReference type="InterPro" id="IPR050834">
    <property type="entry name" value="Glycosyltransf_2"/>
</dbReference>
<dbReference type="Proteomes" id="UP000242957">
    <property type="component" value="Unassembled WGS sequence"/>
</dbReference>
<dbReference type="PANTHER" id="PTHR43685:SF11">
    <property type="entry name" value="GLYCOSYLTRANSFERASE TAGX-RELATED"/>
    <property type="match status" value="1"/>
</dbReference>
<sequence>MAEPLISVIIPAYNYAATLPRAVRSVLPELAGKHELIVIDDGSTDSTPQVLEQLHGEFPGQFRSLRKPNGGLASVRNRGVEEGRGDFLVFLDADDEMAPGALRALEEHIRRTPQTRMVIGGYWSVWPDGKKRRQLPDPLPDSPRARLRGYLLDKTIGIANGASAMHRELFSRGLYPVHFRNAEDLPVFSQALANFPCSVLAEPLALIHKHDDSLRHNVKYDREVGVALVDEVFSSARLPREFADLRRPFMAQRCLSLFRGYLQAGDRTSAKEMYCQALRTDWRAMLRLSYTRKALRLWLGL</sequence>
<dbReference type="CDD" id="cd00761">
    <property type="entry name" value="Glyco_tranf_GTA_type"/>
    <property type="match status" value="1"/>
</dbReference>
<evidence type="ECO:0000313" key="4">
    <source>
        <dbReference type="Proteomes" id="UP000242957"/>
    </source>
</evidence>
<evidence type="ECO:0000313" key="3">
    <source>
        <dbReference type="EMBL" id="SDO85796.1"/>
    </source>
</evidence>
<feature type="domain" description="Glycosyltransferase 2-like" evidence="2">
    <location>
        <begin position="7"/>
        <end position="171"/>
    </location>
</feature>
<evidence type="ECO:0000259" key="2">
    <source>
        <dbReference type="Pfam" id="PF00535"/>
    </source>
</evidence>
<accession>A0A1H0MZW4</accession>
<name>A0A1H0MZW4_9PSED</name>
<dbReference type="OrthoDB" id="9802649at2"/>
<dbReference type="PANTHER" id="PTHR43685">
    <property type="entry name" value="GLYCOSYLTRANSFERASE"/>
    <property type="match status" value="1"/>
</dbReference>